<reference evidence="2" key="1">
    <citation type="journal article" date="2019" name="Int. J. Syst. Evol. Microbiol.">
        <title>The Global Catalogue of Microorganisms (GCM) 10K type strain sequencing project: providing services to taxonomists for standard genome sequencing and annotation.</title>
        <authorList>
            <consortium name="The Broad Institute Genomics Platform"/>
            <consortium name="The Broad Institute Genome Sequencing Center for Infectious Disease"/>
            <person name="Wu L."/>
            <person name="Ma J."/>
        </authorList>
    </citation>
    <scope>NUCLEOTIDE SEQUENCE [LARGE SCALE GENOMIC DNA]</scope>
    <source>
        <strain evidence="2">JCM 4586</strain>
    </source>
</reference>
<organism evidence="1 2">
    <name type="scientific">Streptomyces hiroshimensis</name>
    <dbReference type="NCBI Taxonomy" id="66424"/>
    <lineage>
        <taxon>Bacteria</taxon>
        <taxon>Bacillati</taxon>
        <taxon>Actinomycetota</taxon>
        <taxon>Actinomycetes</taxon>
        <taxon>Kitasatosporales</taxon>
        <taxon>Streptomycetaceae</taxon>
        <taxon>Streptomyces</taxon>
    </lineage>
</organism>
<dbReference type="EMBL" id="BMUT01000014">
    <property type="protein sequence ID" value="GGY02151.1"/>
    <property type="molecule type" value="Genomic_DNA"/>
</dbReference>
<dbReference type="PANTHER" id="PTHR38847:SF1">
    <property type="entry name" value="PSEUDOURIDINE SYNTHASE RSUA_RLUA-LIKE DOMAIN-CONTAINING PROTEIN"/>
    <property type="match status" value="1"/>
</dbReference>
<dbReference type="InterPro" id="IPR025649">
    <property type="entry name" value="DUF4360"/>
</dbReference>
<gene>
    <name evidence="1" type="ORF">GCM10010324_56320</name>
</gene>
<proteinExistence type="predicted"/>
<keyword evidence="2" id="KW-1185">Reference proteome</keyword>
<accession>A0ABQ2Z4F9</accession>
<evidence type="ECO:0000313" key="2">
    <source>
        <dbReference type="Proteomes" id="UP000659223"/>
    </source>
</evidence>
<comment type="caution">
    <text evidence="1">The sequence shown here is derived from an EMBL/GenBank/DDBJ whole genome shotgun (WGS) entry which is preliminary data.</text>
</comment>
<dbReference type="PANTHER" id="PTHR38847">
    <property type="match status" value="1"/>
</dbReference>
<evidence type="ECO:0000313" key="1">
    <source>
        <dbReference type="EMBL" id="GGY02151.1"/>
    </source>
</evidence>
<protein>
    <recommendedName>
        <fullName evidence="3">DUF4360 domain-containing protein</fullName>
    </recommendedName>
</protein>
<dbReference type="Pfam" id="PF14273">
    <property type="entry name" value="DUF4360"/>
    <property type="match status" value="1"/>
</dbReference>
<evidence type="ECO:0008006" key="3">
    <source>
        <dbReference type="Google" id="ProtNLM"/>
    </source>
</evidence>
<dbReference type="Proteomes" id="UP000659223">
    <property type="component" value="Unassembled WGS sequence"/>
</dbReference>
<sequence>MGAAAAFAATAFTPRAAAAAEDPPPGRVLIEVATVNGAGCPAGTVAVAVAPDNAAFTITFGSVIAQVGLGSKPSDSLKSCQVRLSVHPPQGYTYALDGADYAGMVHLAKGASGEVTVDNYVQGTPPAPRKRTFTGPVSENWQLSGAPDPVVYAPCSVSQAFNLSFALRVNAGTSDTSTTTSFLTLESTDGSDARLVYHLAWKRCPGS</sequence>
<name>A0ABQ2Z4F9_9ACTN</name>